<feature type="domain" description="DUF4139" evidence="2">
    <location>
        <begin position="225"/>
        <end position="284"/>
    </location>
</feature>
<dbReference type="Pfam" id="PF13600">
    <property type="entry name" value="DUF4140"/>
    <property type="match status" value="1"/>
</dbReference>
<feature type="compositionally biased region" description="Polar residues" evidence="1">
    <location>
        <begin position="361"/>
        <end position="387"/>
    </location>
</feature>
<dbReference type="InterPro" id="IPR011935">
    <property type="entry name" value="CHP02231"/>
</dbReference>
<evidence type="ECO:0008006" key="6">
    <source>
        <dbReference type="Google" id="ProtNLM"/>
    </source>
</evidence>
<gene>
    <name evidence="4" type="ORF">BDP27DRAFT_1312674</name>
</gene>
<keyword evidence="5" id="KW-1185">Reference proteome</keyword>
<name>A0A9P5Q7W6_9AGAR</name>
<evidence type="ECO:0000259" key="2">
    <source>
        <dbReference type="Pfam" id="PF13598"/>
    </source>
</evidence>
<evidence type="ECO:0000259" key="3">
    <source>
        <dbReference type="Pfam" id="PF13600"/>
    </source>
</evidence>
<feature type="region of interest" description="Disordered" evidence="1">
    <location>
        <begin position="361"/>
        <end position="418"/>
    </location>
</feature>
<dbReference type="EMBL" id="JADNRY010000005">
    <property type="protein sequence ID" value="KAF9076841.1"/>
    <property type="molecule type" value="Genomic_DNA"/>
</dbReference>
<evidence type="ECO:0000313" key="5">
    <source>
        <dbReference type="Proteomes" id="UP000772434"/>
    </source>
</evidence>
<comment type="caution">
    <text evidence="4">The sequence shown here is derived from an EMBL/GenBank/DDBJ whole genome shotgun (WGS) entry which is preliminary data.</text>
</comment>
<reference evidence="4" key="1">
    <citation type="submission" date="2020-11" db="EMBL/GenBank/DDBJ databases">
        <authorList>
            <consortium name="DOE Joint Genome Institute"/>
            <person name="Ahrendt S."/>
            <person name="Riley R."/>
            <person name="Andreopoulos W."/>
            <person name="Labutti K."/>
            <person name="Pangilinan J."/>
            <person name="Ruiz-Duenas F.J."/>
            <person name="Barrasa J.M."/>
            <person name="Sanchez-Garcia M."/>
            <person name="Camarero S."/>
            <person name="Miyauchi S."/>
            <person name="Serrano A."/>
            <person name="Linde D."/>
            <person name="Babiker R."/>
            <person name="Drula E."/>
            <person name="Ayuso-Fernandez I."/>
            <person name="Pacheco R."/>
            <person name="Padilla G."/>
            <person name="Ferreira P."/>
            <person name="Barriuso J."/>
            <person name="Kellner H."/>
            <person name="Castanera R."/>
            <person name="Alfaro M."/>
            <person name="Ramirez L."/>
            <person name="Pisabarro A.G."/>
            <person name="Kuo A."/>
            <person name="Tritt A."/>
            <person name="Lipzen A."/>
            <person name="He G."/>
            <person name="Yan M."/>
            <person name="Ng V."/>
            <person name="Cullen D."/>
            <person name="Martin F."/>
            <person name="Rosso M.-N."/>
            <person name="Henrissat B."/>
            <person name="Hibbett D."/>
            <person name="Martinez A.T."/>
            <person name="Grigoriev I.V."/>
        </authorList>
    </citation>
    <scope>NUCLEOTIDE SEQUENCE</scope>
    <source>
        <strain evidence="4">AH 40177</strain>
    </source>
</reference>
<evidence type="ECO:0000313" key="4">
    <source>
        <dbReference type="EMBL" id="KAF9076841.1"/>
    </source>
</evidence>
<evidence type="ECO:0000256" key="1">
    <source>
        <dbReference type="SAM" id="MobiDB-lite"/>
    </source>
</evidence>
<dbReference type="Proteomes" id="UP000772434">
    <property type="component" value="Unassembled WGS sequence"/>
</dbReference>
<protein>
    <recommendedName>
        <fullName evidence="6">Protein F37C4.5</fullName>
    </recommendedName>
</protein>
<feature type="domain" description="DUF4140" evidence="3">
    <location>
        <begin position="17"/>
        <end position="125"/>
    </location>
</feature>
<accession>A0A9P5Q7W6</accession>
<proteinExistence type="predicted"/>
<sequence>MTAVIRISALEHPVKSVTIFKSTNRAEVVRNFAVELKSGLTKIEITGLPSALDTDSVRVTGLSSGSGSPVRLHDVVCTISSRDVPVIATNSAYASMSIQDFLANISSNSDAAERVRLLKSRLKSLISDKHVREHEADLLVTYAKTLNGEFIKPEQMLTFLSSFVATGQESLVAVREIEETIIEVQRRIEIEEEEMRLKQGSARARVDIVVGNEEKDSGELRKVVLKLSYVVSNVTWEPTYELHAHSSPSTGAPASKITLHYRACIVQSTGEDWADAALTLSTGSAITGSLFSGGSARMPIIHGVKIKPAFQNDARLFPQNKPSNGLFGGGLFGGGANIQNKPSGGLFGGGGSFGAHPANVPATSNFGTHQNSQPTYNAFGVSGTNAFGQPPQQQQQSTGAVPSQSQPQSSSLFGAPVSQPVQSQSSSIFGAPIPQSVQAPAMFSGGGAQTSQSAPLGDDFEEVSIPLDEEHPQAATEVALSRTQTVVEETPVAISYLVDKVSIPSDGVKHHVGVAVLSFGGEETNDKDGKRGDVKIEYGVVPRMDTRVYLQCRVKNTSEYRILPGRVVVILNDTYVARANIGQINPNDTFVCTLGSDPTTSVTYSRSSKSVTSSAGSFAESFKTTTYTAMISLVNNHAFDVPEIRIQDAVPMWDHTSESDKVSVVLRKPEGLADAKDGEAILLKDDKGKDRTNVKVMWDKEKEGMLSWKAKVPAGKKEVFVLEWEVKAPTTMSLVETYTKGSPFP</sequence>
<dbReference type="PANTHER" id="PTHR31005">
    <property type="entry name" value="DUF4139 DOMAIN-CONTAINING PROTEIN"/>
    <property type="match status" value="1"/>
</dbReference>
<dbReference type="InterPro" id="IPR025554">
    <property type="entry name" value="DUF4140"/>
</dbReference>
<dbReference type="InterPro" id="IPR037291">
    <property type="entry name" value="DUF4139"/>
</dbReference>
<dbReference type="AlphaFoldDB" id="A0A9P5Q7W6"/>
<dbReference type="PANTHER" id="PTHR31005:SF8">
    <property type="entry name" value="DUF4139 DOMAIN-CONTAINING PROTEIN"/>
    <property type="match status" value="1"/>
</dbReference>
<dbReference type="Pfam" id="PF13598">
    <property type="entry name" value="DUF4139"/>
    <property type="match status" value="2"/>
</dbReference>
<feature type="domain" description="DUF4139" evidence="2">
    <location>
        <begin position="457"/>
        <end position="729"/>
    </location>
</feature>
<dbReference type="OrthoDB" id="10068793at2759"/>
<feature type="compositionally biased region" description="Low complexity" evidence="1">
    <location>
        <begin position="389"/>
        <end position="418"/>
    </location>
</feature>
<organism evidence="4 5">
    <name type="scientific">Rhodocollybia butyracea</name>
    <dbReference type="NCBI Taxonomy" id="206335"/>
    <lineage>
        <taxon>Eukaryota</taxon>
        <taxon>Fungi</taxon>
        <taxon>Dikarya</taxon>
        <taxon>Basidiomycota</taxon>
        <taxon>Agaricomycotina</taxon>
        <taxon>Agaricomycetes</taxon>
        <taxon>Agaricomycetidae</taxon>
        <taxon>Agaricales</taxon>
        <taxon>Marasmiineae</taxon>
        <taxon>Omphalotaceae</taxon>
        <taxon>Rhodocollybia</taxon>
    </lineage>
</organism>